<feature type="transmembrane region" description="Helical" evidence="1">
    <location>
        <begin position="456"/>
        <end position="477"/>
    </location>
</feature>
<accession>A0AAN7U1S6</accession>
<feature type="signal peptide" evidence="2">
    <location>
        <begin position="1"/>
        <end position="22"/>
    </location>
</feature>
<evidence type="ECO:0000313" key="4">
    <source>
        <dbReference type="EMBL" id="KAK5580092.1"/>
    </source>
</evidence>
<evidence type="ECO:0000313" key="5">
    <source>
        <dbReference type="Proteomes" id="UP001344447"/>
    </source>
</evidence>
<reference evidence="4 5" key="1">
    <citation type="submission" date="2023-11" db="EMBL/GenBank/DDBJ databases">
        <title>Dfirmibasis_genome.</title>
        <authorList>
            <person name="Edelbroek B."/>
            <person name="Kjellin J."/>
            <person name="Jerlstrom-Hultqvist J."/>
            <person name="Soderbom F."/>
        </authorList>
    </citation>
    <scope>NUCLEOTIDE SEQUENCE [LARGE SCALE GENOMIC DNA]</scope>
    <source>
        <strain evidence="4 5">TNS-C-14</strain>
    </source>
</reference>
<evidence type="ECO:0000259" key="3">
    <source>
        <dbReference type="PROSITE" id="PS01186"/>
    </source>
</evidence>
<sequence>MVKKIILLFVSIFFSCFVYVSSSSSSSSSSSGCVQKIYSVSEVNPYVLGSVLVIKGIFCLNTTDEIKISLYVPEENSNISYGIDCDDSLMIDSIGETITCRLSDIYQGSNGVNFTSLTIAVVNTPIPVPNPSKSLSSSLIGNSPVPVLGTRSYLFTNSTCPSGCEKNGFCDVASTCRCDQGYASFDCSVKVDNSTSLPSPSSLHFDTFTISTSGDAFNIRLSHILANPQESMSDLSYQRQLSTLTAYNKSSNQQGLSYTLNGTSISSMKPWLNQLYYNVEFNSNNEPSFNYSNYKGSYLPLSSTAAIITVNPTIDPKYLPSQFSAYNGHTGYSMVFEISNLFNNMDGYSSVLSQSLTTITLTGSHAQKSLLVISISDIYSFNQSTVPNHAYIQLLSSSDAETLIGVTSNQNLYVSVVIPQTTSYNPIPKGAYTVQLNINAYNVDYQSLFNLGLPHWAIALIVCGSVLFVVIIIVIVIKCIRSRHHYTVINDPHHHNHH</sequence>
<evidence type="ECO:0000256" key="2">
    <source>
        <dbReference type="SAM" id="SignalP"/>
    </source>
</evidence>
<keyword evidence="1" id="KW-1133">Transmembrane helix</keyword>
<keyword evidence="1" id="KW-0472">Membrane</keyword>
<organism evidence="4 5">
    <name type="scientific">Dictyostelium firmibasis</name>
    <dbReference type="NCBI Taxonomy" id="79012"/>
    <lineage>
        <taxon>Eukaryota</taxon>
        <taxon>Amoebozoa</taxon>
        <taxon>Evosea</taxon>
        <taxon>Eumycetozoa</taxon>
        <taxon>Dictyostelia</taxon>
        <taxon>Dictyosteliales</taxon>
        <taxon>Dictyosteliaceae</taxon>
        <taxon>Dictyostelium</taxon>
    </lineage>
</organism>
<gene>
    <name evidence="4" type="ORF">RB653_000105</name>
</gene>
<dbReference type="PROSITE" id="PS01186">
    <property type="entry name" value="EGF_2"/>
    <property type="match status" value="1"/>
</dbReference>
<dbReference type="InterPro" id="IPR000742">
    <property type="entry name" value="EGF"/>
</dbReference>
<protein>
    <recommendedName>
        <fullName evidence="3">EGF-like domain-containing protein</fullName>
    </recommendedName>
</protein>
<dbReference type="PROSITE" id="PS51257">
    <property type="entry name" value="PROKAR_LIPOPROTEIN"/>
    <property type="match status" value="1"/>
</dbReference>
<dbReference type="Proteomes" id="UP001344447">
    <property type="component" value="Unassembled WGS sequence"/>
</dbReference>
<keyword evidence="5" id="KW-1185">Reference proteome</keyword>
<proteinExistence type="predicted"/>
<comment type="caution">
    <text evidence="4">The sequence shown here is derived from an EMBL/GenBank/DDBJ whole genome shotgun (WGS) entry which is preliminary data.</text>
</comment>
<dbReference type="EMBL" id="JAVFKY010000002">
    <property type="protein sequence ID" value="KAK5580092.1"/>
    <property type="molecule type" value="Genomic_DNA"/>
</dbReference>
<evidence type="ECO:0000256" key="1">
    <source>
        <dbReference type="SAM" id="Phobius"/>
    </source>
</evidence>
<keyword evidence="1" id="KW-0812">Transmembrane</keyword>
<name>A0AAN7U1S6_9MYCE</name>
<dbReference type="AlphaFoldDB" id="A0AAN7U1S6"/>
<feature type="domain" description="EGF-like" evidence="3">
    <location>
        <begin position="176"/>
        <end position="187"/>
    </location>
</feature>
<feature type="chain" id="PRO_5043016949" description="EGF-like domain-containing protein" evidence="2">
    <location>
        <begin position="23"/>
        <end position="498"/>
    </location>
</feature>
<keyword evidence="2" id="KW-0732">Signal</keyword>